<keyword evidence="1" id="KW-0728">SH3 domain</keyword>
<dbReference type="InterPro" id="IPR001452">
    <property type="entry name" value="SH3_domain"/>
</dbReference>
<dbReference type="PROSITE" id="PS50002">
    <property type="entry name" value="SH3"/>
    <property type="match status" value="1"/>
</dbReference>
<dbReference type="Pfam" id="PF07653">
    <property type="entry name" value="SH3_2"/>
    <property type="match status" value="2"/>
</dbReference>
<dbReference type="SUPFAM" id="SSF50044">
    <property type="entry name" value="SH3-domain"/>
    <property type="match status" value="2"/>
</dbReference>
<dbReference type="Gene3D" id="2.30.30.40">
    <property type="entry name" value="SH3 Domains"/>
    <property type="match status" value="2"/>
</dbReference>
<dbReference type="InterPro" id="IPR014593">
    <property type="entry name" value="UCP034961_SH3_2"/>
</dbReference>
<dbReference type="CDD" id="cd00174">
    <property type="entry name" value="SH3"/>
    <property type="match status" value="1"/>
</dbReference>
<dbReference type="AlphaFoldDB" id="F2JY69"/>
<dbReference type="PATRIC" id="fig|717774.3.peg.1600"/>
<dbReference type="Proteomes" id="UP000001062">
    <property type="component" value="Chromosome"/>
</dbReference>
<evidence type="ECO:0000259" key="2">
    <source>
        <dbReference type="PROSITE" id="PS50002"/>
    </source>
</evidence>
<dbReference type="eggNOG" id="ENOG503302Y">
    <property type="taxonomic scope" value="Bacteria"/>
</dbReference>
<dbReference type="RefSeq" id="WP_013660710.1">
    <property type="nucleotide sequence ID" value="NC_015276.1"/>
</dbReference>
<dbReference type="PIRSF" id="PIRSF034961">
    <property type="entry name" value="UCP034961_SH3_2"/>
    <property type="match status" value="1"/>
</dbReference>
<evidence type="ECO:0000313" key="3">
    <source>
        <dbReference type="EMBL" id="ADZ90805.1"/>
    </source>
</evidence>
<gene>
    <name evidence="3" type="ordered locus">Marme_1540</name>
</gene>
<dbReference type="EMBL" id="CP002583">
    <property type="protein sequence ID" value="ADZ90805.1"/>
    <property type="molecule type" value="Genomic_DNA"/>
</dbReference>
<accession>F2JY69</accession>
<feature type="domain" description="SH3" evidence="2">
    <location>
        <begin position="59"/>
        <end position="115"/>
    </location>
</feature>
<dbReference type="KEGG" id="mme:Marme_1540"/>
<keyword evidence="4" id="KW-1185">Reference proteome</keyword>
<dbReference type="STRING" id="717774.Marme_1540"/>
<organism evidence="3 4">
    <name type="scientific">Marinomonas mediterranea (strain ATCC 700492 / JCM 21426 / NBRC 103028 / MMB-1)</name>
    <dbReference type="NCBI Taxonomy" id="717774"/>
    <lineage>
        <taxon>Bacteria</taxon>
        <taxon>Pseudomonadati</taxon>
        <taxon>Pseudomonadota</taxon>
        <taxon>Gammaproteobacteria</taxon>
        <taxon>Oceanospirillales</taxon>
        <taxon>Oceanospirillaceae</taxon>
        <taxon>Marinomonas</taxon>
    </lineage>
</organism>
<evidence type="ECO:0000313" key="4">
    <source>
        <dbReference type="Proteomes" id="UP000001062"/>
    </source>
</evidence>
<evidence type="ECO:0000256" key="1">
    <source>
        <dbReference type="ARBA" id="ARBA00022443"/>
    </source>
</evidence>
<dbReference type="OrthoDB" id="1030757at2"/>
<sequence length="117" mass="13474">MKVKAINSHISNYPNPIEFQPGDKLILGELDAEFEGWIRVETEDKNRGWAPVQYIEPTSRGLIGYAKCDYNACELNIDRGDVLVVLKELNQWYYVQNEEGRFGWVPVQCTSLLEEAH</sequence>
<dbReference type="HOGENOM" id="CLU_161446_1_0_6"/>
<protein>
    <submittedName>
        <fullName evidence="3">Variant SH3 domain-containing protein</fullName>
    </submittedName>
</protein>
<dbReference type="InterPro" id="IPR036028">
    <property type="entry name" value="SH3-like_dom_sf"/>
</dbReference>
<proteinExistence type="predicted"/>
<dbReference type="SMART" id="SM00326">
    <property type="entry name" value="SH3"/>
    <property type="match status" value="2"/>
</dbReference>
<reference evidence="3 4" key="1">
    <citation type="journal article" date="2012" name="Stand. Genomic Sci.">
        <title>Complete genome sequence of the melanogenic marine bacterium Marinomonas mediterranea type strain (MMB-1(T)).</title>
        <authorList>
            <person name="Lucas-Elio P."/>
            <person name="Goodwin L."/>
            <person name="Woyke T."/>
            <person name="Pitluck S."/>
            <person name="Nolan M."/>
            <person name="Kyrpides N.C."/>
            <person name="Detter J.C."/>
            <person name="Copeland A."/>
            <person name="Teshima H."/>
            <person name="Bruce D."/>
            <person name="Detter C."/>
            <person name="Tapia R."/>
            <person name="Han S."/>
            <person name="Land M.L."/>
            <person name="Ivanova N."/>
            <person name="Mikhailova N."/>
            <person name="Johnston A.W."/>
            <person name="Sanchez-Amat A."/>
        </authorList>
    </citation>
    <scope>NUCLEOTIDE SEQUENCE [LARGE SCALE GENOMIC DNA]</scope>
    <source>
        <strain evidence="4">ATCC 700492 / JCM 21426 / NBRC 103028 / MMB-1</strain>
    </source>
</reference>
<name>F2JY69_MARM1</name>